<dbReference type="Proteomes" id="UP000199137">
    <property type="component" value="Unassembled WGS sequence"/>
</dbReference>
<sequence length="185" mass="19747">MSIAENRSLASAPIDRGWIRRQRRLGLPAVIPDAGYVGEHDETGLRSVLERAAALGPDVIVPLFLHVRWLHPDNLPCRVEAVTETGGPIASALGRQDDPLGTKYAVYGLVALLPAPVPVVLLIARFPSRQNRVPRTGNLGRLRPGGRQTACGAEPECAVDVFVLSRGSSRSNNPATTEISAAPPL</sequence>
<dbReference type="STRING" id="112413.SAMN05421854_106390"/>
<dbReference type="AlphaFoldDB" id="A0A1I5SNC5"/>
<accession>A0A1I5SNC5</accession>
<reference evidence="2 3" key="1">
    <citation type="submission" date="2016-10" db="EMBL/GenBank/DDBJ databases">
        <authorList>
            <person name="de Groot N.N."/>
        </authorList>
    </citation>
    <scope>NUCLEOTIDE SEQUENCE [LARGE SCALE GENOMIC DNA]</scope>
    <source>
        <strain evidence="2 3">DSM 44637</strain>
    </source>
</reference>
<keyword evidence="1" id="KW-0472">Membrane</keyword>
<dbReference type="EMBL" id="FOWC01000006">
    <property type="protein sequence ID" value="SFP72250.1"/>
    <property type="molecule type" value="Genomic_DNA"/>
</dbReference>
<proteinExistence type="predicted"/>
<evidence type="ECO:0000256" key="1">
    <source>
        <dbReference type="SAM" id="Phobius"/>
    </source>
</evidence>
<organism evidence="2 3">
    <name type="scientific">Amycolatopsis rubida</name>
    <dbReference type="NCBI Taxonomy" id="112413"/>
    <lineage>
        <taxon>Bacteria</taxon>
        <taxon>Bacillati</taxon>
        <taxon>Actinomycetota</taxon>
        <taxon>Actinomycetes</taxon>
        <taxon>Pseudonocardiales</taxon>
        <taxon>Pseudonocardiaceae</taxon>
        <taxon>Amycolatopsis</taxon>
    </lineage>
</organism>
<evidence type="ECO:0000313" key="2">
    <source>
        <dbReference type="EMBL" id="SFP72250.1"/>
    </source>
</evidence>
<name>A0A1I5SNC5_9PSEU</name>
<protein>
    <submittedName>
        <fullName evidence="2">Uncharacterized protein</fullName>
    </submittedName>
</protein>
<keyword evidence="1" id="KW-0812">Transmembrane</keyword>
<gene>
    <name evidence="2" type="ORF">SAMN05421854_106390</name>
</gene>
<evidence type="ECO:0000313" key="3">
    <source>
        <dbReference type="Proteomes" id="UP000199137"/>
    </source>
</evidence>
<keyword evidence="1" id="KW-1133">Transmembrane helix</keyword>
<feature type="transmembrane region" description="Helical" evidence="1">
    <location>
        <begin position="104"/>
        <end position="124"/>
    </location>
</feature>